<proteinExistence type="predicted"/>
<organism evidence="1 2">
    <name type="scientific">Sulfurospirillum deleyianum (strain ATCC 51133 / DSM 6946 / 5175)</name>
    <dbReference type="NCBI Taxonomy" id="525898"/>
    <lineage>
        <taxon>Bacteria</taxon>
        <taxon>Pseudomonadati</taxon>
        <taxon>Campylobacterota</taxon>
        <taxon>Epsilonproteobacteria</taxon>
        <taxon>Campylobacterales</taxon>
        <taxon>Sulfurospirillaceae</taxon>
        <taxon>Sulfurospirillum</taxon>
    </lineage>
</organism>
<keyword evidence="2" id="KW-1185">Reference proteome</keyword>
<dbReference type="RefSeq" id="WP_012856562.1">
    <property type="nucleotide sequence ID" value="NC_013512.1"/>
</dbReference>
<name>D1B127_SULD5</name>
<dbReference type="EMBL" id="CP001816">
    <property type="protein sequence ID" value="ACZ11797.1"/>
    <property type="molecule type" value="Genomic_DNA"/>
</dbReference>
<dbReference type="HOGENOM" id="CLU_1219190_0_0_7"/>
<reference evidence="2" key="1">
    <citation type="submission" date="2009-11" db="EMBL/GenBank/DDBJ databases">
        <title>The complete genome of Sulfurospirillum deleyianum DSM 6946.</title>
        <authorList>
            <consortium name="US DOE Joint Genome Institute (JGI-PGF)"/>
            <person name="Lucas S."/>
            <person name="Copeland A."/>
            <person name="Lapidus A."/>
            <person name="Glavina del Rio T."/>
            <person name="Dalin E."/>
            <person name="Tice H."/>
            <person name="Bruce D."/>
            <person name="Goodwin L."/>
            <person name="Pitluck S."/>
            <person name="Kyrpides N."/>
            <person name="Mavromatis K."/>
            <person name="Ivanova N."/>
            <person name="Ovchinnikova G."/>
            <person name="Munk A.C."/>
            <person name="Lu M."/>
            <person name="Brettin T."/>
            <person name="Detter J.C."/>
            <person name="Han C."/>
            <person name="Tapia R."/>
            <person name="Larimer F."/>
            <person name="Land M."/>
            <person name="Hauser L."/>
            <person name="Markowitz V."/>
            <person name="Cheng J.F."/>
            <person name="Hugenholtz P."/>
            <person name="Woyke T."/>
            <person name="Wu D."/>
            <person name="Aumann P."/>
            <person name="Schneider S."/>
            <person name="Lang E."/>
            <person name="Spring S."/>
            <person name="Klenk H.P."/>
            <person name="Eisen J.A."/>
        </authorList>
    </citation>
    <scope>NUCLEOTIDE SEQUENCE [LARGE SCALE GENOMIC DNA]</scope>
    <source>
        <strain evidence="2">ATCC 51133 / DSM 6946 / 5175</strain>
    </source>
</reference>
<dbReference type="AlphaFoldDB" id="D1B127"/>
<dbReference type="Proteomes" id="UP000002222">
    <property type="component" value="Chromosome"/>
</dbReference>
<dbReference type="KEGG" id="sdl:Sdel_0764"/>
<dbReference type="STRING" id="525898.Sdel_0764"/>
<evidence type="ECO:0000313" key="2">
    <source>
        <dbReference type="Proteomes" id="UP000002222"/>
    </source>
</evidence>
<sequence length="227" mass="26545">MNLIIRPNHQEHDPSLSEWERLAFYNLVCFFRMYLLDAPNKENLTIKANTIKDMINFSSIKEAAYSEQYRRHFILNEDHRSKTVIDQLFNLLGSDLNFSLELNEKGQSKRFSFFSSIAISKDLQTFTLVLNPEFCQLILEHYRLLIHHEWIKAGITDLAALYIFDKINNHSNVFSMIISLDITDEYEEALEMYQSGIEEINAKADLLLLIEPIISNGQPRALKIREN</sequence>
<accession>D1B127</accession>
<reference evidence="1 2" key="2">
    <citation type="journal article" date="2010" name="Stand. Genomic Sci.">
        <title>Complete genome sequence of Sulfurospirillum deleyianum type strain (5175).</title>
        <authorList>
            <person name="Sikorski J."/>
            <person name="Lapidus A."/>
            <person name="Copeland A."/>
            <person name="Glavina Del Rio T."/>
            <person name="Nolan M."/>
            <person name="Lucas S."/>
            <person name="Chen F."/>
            <person name="Tice H."/>
            <person name="Cheng J.F."/>
            <person name="Saunders E."/>
            <person name="Bruce D."/>
            <person name="Goodwin L."/>
            <person name="Pitluck S."/>
            <person name="Ovchinnikova G."/>
            <person name="Pati A."/>
            <person name="Ivanova N."/>
            <person name="Mavromatis K."/>
            <person name="Chen A."/>
            <person name="Palaniappan K."/>
            <person name="Chain P."/>
            <person name="Land M."/>
            <person name="Hauser L."/>
            <person name="Chang Y.J."/>
            <person name="Jeffries C.D."/>
            <person name="Brettin T."/>
            <person name="Detter J.C."/>
            <person name="Han C."/>
            <person name="Rohde M."/>
            <person name="Lang E."/>
            <person name="Spring S."/>
            <person name="Goker M."/>
            <person name="Bristow J."/>
            <person name="Eisen J.A."/>
            <person name="Markowitz V."/>
            <person name="Hugenholtz P."/>
            <person name="Kyrpides N.C."/>
            <person name="Klenk H.P."/>
        </authorList>
    </citation>
    <scope>NUCLEOTIDE SEQUENCE [LARGE SCALE GENOMIC DNA]</scope>
    <source>
        <strain evidence="2">ATCC 51133 / DSM 6946 / 5175</strain>
    </source>
</reference>
<protein>
    <submittedName>
        <fullName evidence="1">Uncharacterized protein</fullName>
    </submittedName>
</protein>
<gene>
    <name evidence="1" type="ordered locus">Sdel_0764</name>
</gene>
<evidence type="ECO:0000313" key="1">
    <source>
        <dbReference type="EMBL" id="ACZ11797.1"/>
    </source>
</evidence>